<reference evidence="3 4" key="1">
    <citation type="submission" date="2021-06" db="EMBL/GenBank/DDBJ databases">
        <authorList>
            <person name="Sun Q."/>
            <person name="Li D."/>
        </authorList>
    </citation>
    <scope>NUCLEOTIDE SEQUENCE [LARGE SCALE GENOMIC DNA]</scope>
    <source>
        <strain evidence="3 4">MSJ-4</strain>
    </source>
</reference>
<keyword evidence="4" id="KW-1185">Reference proteome</keyword>
<evidence type="ECO:0000256" key="1">
    <source>
        <dbReference type="ARBA" id="ARBA00022448"/>
    </source>
</evidence>
<proteinExistence type="predicted"/>
<dbReference type="SMART" id="SM00382">
    <property type="entry name" value="AAA"/>
    <property type="match status" value="1"/>
</dbReference>
<evidence type="ECO:0000259" key="2">
    <source>
        <dbReference type="PROSITE" id="PS50893"/>
    </source>
</evidence>
<dbReference type="InterPro" id="IPR050153">
    <property type="entry name" value="Metal_Ion_Import_ABC"/>
</dbReference>
<dbReference type="CDD" id="cd03214">
    <property type="entry name" value="ABC_Iron-Siderophores_B12_Hemin"/>
    <property type="match status" value="1"/>
</dbReference>
<feature type="domain" description="ABC transporter" evidence="2">
    <location>
        <begin position="2"/>
        <end position="235"/>
    </location>
</feature>
<dbReference type="PROSITE" id="PS50893">
    <property type="entry name" value="ABC_TRANSPORTER_2"/>
    <property type="match status" value="1"/>
</dbReference>
<keyword evidence="3" id="KW-0067">ATP-binding</keyword>
<name>A0ABS6EZ01_9CLOT</name>
<sequence length="261" mass="29489">MIEIKDLSFNYKENKVLDNISLEIKPGLNAIVGPNAAGKSTLMKCIFGLLKPKGEIYYKEKLLSEYSQSDIASFMVYLPQEEEGTPQLTVLETVLLGRLQNLSWKIDDKDLNTVMGILQALCIDNLSSRYLTELSGGQKQMVYIAQTLAKDPEILLMDEPTNNLDMQKQLEFCELLRLIMEKKNLMILVVFHDLNLAAQYADNIIIMDGRGGLHSSGAPRDVITEKMLKDVYGIEGNVHIDEYETPIISARKSIRKVEFLI</sequence>
<dbReference type="EMBL" id="JAHLQL010000001">
    <property type="protein sequence ID" value="MBU5591449.1"/>
    <property type="molecule type" value="Genomic_DNA"/>
</dbReference>
<evidence type="ECO:0000313" key="3">
    <source>
        <dbReference type="EMBL" id="MBU5591449.1"/>
    </source>
</evidence>
<keyword evidence="1" id="KW-0813">Transport</keyword>
<dbReference type="PANTHER" id="PTHR42734:SF21">
    <property type="entry name" value="IRON ABC TRANSPORTER, ATP-BINDING PROTEIN"/>
    <property type="match status" value="1"/>
</dbReference>
<evidence type="ECO:0000313" key="4">
    <source>
        <dbReference type="Proteomes" id="UP000736583"/>
    </source>
</evidence>
<gene>
    <name evidence="3" type="ORF">KQI89_06710</name>
</gene>
<comment type="caution">
    <text evidence="3">The sequence shown here is derived from an EMBL/GenBank/DDBJ whole genome shotgun (WGS) entry which is preliminary data.</text>
</comment>
<dbReference type="InterPro" id="IPR003593">
    <property type="entry name" value="AAA+_ATPase"/>
</dbReference>
<protein>
    <submittedName>
        <fullName evidence="3">ABC transporter ATP-binding protein</fullName>
    </submittedName>
</protein>
<dbReference type="InterPro" id="IPR003439">
    <property type="entry name" value="ABC_transporter-like_ATP-bd"/>
</dbReference>
<dbReference type="PANTHER" id="PTHR42734">
    <property type="entry name" value="METAL TRANSPORT SYSTEM ATP-BINDING PROTEIN TM_0124-RELATED"/>
    <property type="match status" value="1"/>
</dbReference>
<dbReference type="GO" id="GO:0005524">
    <property type="term" value="F:ATP binding"/>
    <property type="evidence" value="ECO:0007669"/>
    <property type="project" value="UniProtKB-KW"/>
</dbReference>
<accession>A0ABS6EZ01</accession>
<keyword evidence="3" id="KW-0547">Nucleotide-binding</keyword>
<dbReference type="Pfam" id="PF00005">
    <property type="entry name" value="ABC_tran"/>
    <property type="match status" value="1"/>
</dbReference>
<dbReference type="Proteomes" id="UP000736583">
    <property type="component" value="Unassembled WGS sequence"/>
</dbReference>
<organism evidence="3 4">
    <name type="scientific">Clostridium simiarum</name>
    <dbReference type="NCBI Taxonomy" id="2841506"/>
    <lineage>
        <taxon>Bacteria</taxon>
        <taxon>Bacillati</taxon>
        <taxon>Bacillota</taxon>
        <taxon>Clostridia</taxon>
        <taxon>Eubacteriales</taxon>
        <taxon>Clostridiaceae</taxon>
        <taxon>Clostridium</taxon>
    </lineage>
</organism>
<dbReference type="RefSeq" id="WP_216456418.1">
    <property type="nucleotide sequence ID" value="NZ_JAHLQL010000001.1"/>
</dbReference>